<name>A0A1X7EKP9_9PROT</name>
<evidence type="ECO:0000313" key="3">
    <source>
        <dbReference type="EMBL" id="SMF35577.1"/>
    </source>
</evidence>
<dbReference type="EMBL" id="FXAK01000002">
    <property type="protein sequence ID" value="SMF35577.1"/>
    <property type="molecule type" value="Genomic_DNA"/>
</dbReference>
<dbReference type="PRINTS" id="PR00385">
    <property type="entry name" value="P450"/>
</dbReference>
<dbReference type="Gene3D" id="1.10.630.10">
    <property type="entry name" value="Cytochrome P450"/>
    <property type="match status" value="1"/>
</dbReference>
<evidence type="ECO:0000256" key="1">
    <source>
        <dbReference type="ARBA" id="ARBA00010617"/>
    </source>
</evidence>
<evidence type="ECO:0000256" key="2">
    <source>
        <dbReference type="RuleBase" id="RU000461"/>
    </source>
</evidence>
<protein>
    <submittedName>
        <fullName evidence="3">Cytochrome P450</fullName>
    </submittedName>
</protein>
<dbReference type="OrthoDB" id="9764248at2"/>
<dbReference type="InterPro" id="IPR002397">
    <property type="entry name" value="Cyt_P450_B"/>
</dbReference>
<dbReference type="GO" id="GO:0016705">
    <property type="term" value="F:oxidoreductase activity, acting on paired donors, with incorporation or reduction of molecular oxygen"/>
    <property type="evidence" value="ECO:0007669"/>
    <property type="project" value="InterPro"/>
</dbReference>
<evidence type="ECO:0000313" key="4">
    <source>
        <dbReference type="Proteomes" id="UP000192936"/>
    </source>
</evidence>
<keyword evidence="2" id="KW-0349">Heme</keyword>
<gene>
    <name evidence="3" type="ORF">SAMN02982917_1812</name>
</gene>
<dbReference type="AlphaFoldDB" id="A0A1X7EKP9"/>
<organism evidence="3 4">
    <name type="scientific">Azospirillum oryzae</name>
    <dbReference type="NCBI Taxonomy" id="286727"/>
    <lineage>
        <taxon>Bacteria</taxon>
        <taxon>Pseudomonadati</taxon>
        <taxon>Pseudomonadota</taxon>
        <taxon>Alphaproteobacteria</taxon>
        <taxon>Rhodospirillales</taxon>
        <taxon>Azospirillaceae</taxon>
        <taxon>Azospirillum</taxon>
    </lineage>
</organism>
<dbReference type="Pfam" id="PF00067">
    <property type="entry name" value="p450"/>
    <property type="match status" value="1"/>
</dbReference>
<keyword evidence="2" id="KW-0479">Metal-binding</keyword>
<reference evidence="3 4" key="1">
    <citation type="submission" date="2017-04" db="EMBL/GenBank/DDBJ databases">
        <authorList>
            <person name="Afonso C.L."/>
            <person name="Miller P.J."/>
            <person name="Scott M.A."/>
            <person name="Spackman E."/>
            <person name="Goraichik I."/>
            <person name="Dimitrov K.M."/>
            <person name="Suarez D.L."/>
            <person name="Swayne D.E."/>
        </authorList>
    </citation>
    <scope>NUCLEOTIDE SEQUENCE [LARGE SCALE GENOMIC DNA]</scope>
    <source>
        <strain evidence="3 4">A2P</strain>
    </source>
</reference>
<dbReference type="STRING" id="286727.SAMN02982917_1812"/>
<keyword evidence="2" id="KW-0408">Iron</keyword>
<dbReference type="PANTHER" id="PTHR46696:SF3">
    <property type="entry name" value="PULCHERRIMINIC ACID SYNTHASE"/>
    <property type="match status" value="1"/>
</dbReference>
<dbReference type="SUPFAM" id="SSF48264">
    <property type="entry name" value="Cytochrome P450"/>
    <property type="match status" value="1"/>
</dbReference>
<dbReference type="Proteomes" id="UP000192936">
    <property type="component" value="Unassembled WGS sequence"/>
</dbReference>
<dbReference type="PRINTS" id="PR00359">
    <property type="entry name" value="BP450"/>
</dbReference>
<keyword evidence="2" id="KW-0560">Oxidoreductase</keyword>
<proteinExistence type="inferred from homology"/>
<dbReference type="InterPro" id="IPR017972">
    <property type="entry name" value="Cyt_P450_CS"/>
</dbReference>
<dbReference type="InterPro" id="IPR036396">
    <property type="entry name" value="Cyt_P450_sf"/>
</dbReference>
<dbReference type="GO" id="GO:0005506">
    <property type="term" value="F:iron ion binding"/>
    <property type="evidence" value="ECO:0007669"/>
    <property type="project" value="InterPro"/>
</dbReference>
<dbReference type="GO" id="GO:0004497">
    <property type="term" value="F:monooxygenase activity"/>
    <property type="evidence" value="ECO:0007669"/>
    <property type="project" value="UniProtKB-KW"/>
</dbReference>
<dbReference type="PROSITE" id="PS00086">
    <property type="entry name" value="CYTOCHROME_P450"/>
    <property type="match status" value="1"/>
</dbReference>
<comment type="similarity">
    <text evidence="1 2">Belongs to the cytochrome P450 family.</text>
</comment>
<keyword evidence="2" id="KW-0503">Monooxygenase</keyword>
<dbReference type="PANTHER" id="PTHR46696">
    <property type="entry name" value="P450, PUTATIVE (EUROFUNG)-RELATED"/>
    <property type="match status" value="1"/>
</dbReference>
<accession>A0A1X7EKP9</accession>
<dbReference type="GO" id="GO:0020037">
    <property type="term" value="F:heme binding"/>
    <property type="evidence" value="ECO:0007669"/>
    <property type="project" value="InterPro"/>
</dbReference>
<dbReference type="InterPro" id="IPR001128">
    <property type="entry name" value="Cyt_P450"/>
</dbReference>
<sequence>MPTQNLEKRTNVSSDVSAAFSSVSASFAVGLDDPYPLYRELRRTSPVMEGDLMAKFGVPSVHGGMEDRPAFTLFRYADAMAVLRDSATYSNSLIGKGLAPLVGDFALTAMDGEEHRKMRGLLQPCFSHDILKKWKEELLAPVIRNQLVAPLAKRAGCDLIDDFGIAFPIRVVYEVLGVMTDPETAEQYSSWGLQILASLRNLKDPEVRRNAMELSQKLYDAIRATVEHRRAAGATGHDLISSLIRAEFEGRRLNDHEVTNFVRMLMPAATETTTRTFGSLMVLLLERPALLERVRRDRSLLMRAIDEAVRFEPVASWKNRLVTRDVEIRGVKIPAGSFLSIAVGSANRDEDVFTDSETFNIDRPTKLSFGFGFGPHMCLGLFLAKAEIEVAVNAILDMCPDIRFDPDKPAAKIRGMHLRGPDSVHVTWG</sequence>